<dbReference type="KEGG" id="pabo:BCY86_06645"/>
<dbReference type="EMBL" id="CP016908">
    <property type="protein sequence ID" value="APS00391.1"/>
    <property type="molecule type" value="Genomic_DNA"/>
</dbReference>
<accession>A0A1L6MXR7</accession>
<keyword evidence="2" id="KW-1185">Reference proteome</keyword>
<sequence>MKKGQFDLIVLDPPVYLTTKKERLSATQDSKVSCFSCSVGGRGLTAGMSSPLHYLLPSSSAFLHQALHLAGRKATQLKALPLPFDYPVAVDSELTFESVFASFADSSKSSDTV</sequence>
<dbReference type="Proteomes" id="UP000185544">
    <property type="component" value="Chromosome"/>
</dbReference>
<organism evidence="1 2">
    <name type="scientific">Pajaroellobacter abortibovis</name>
    <dbReference type="NCBI Taxonomy" id="1882918"/>
    <lineage>
        <taxon>Bacteria</taxon>
        <taxon>Pseudomonadati</taxon>
        <taxon>Myxococcota</taxon>
        <taxon>Polyangia</taxon>
        <taxon>Polyangiales</taxon>
        <taxon>Polyangiaceae</taxon>
    </lineage>
</organism>
<name>A0A1L6MXR7_9BACT</name>
<protein>
    <submittedName>
        <fullName evidence="1">Uncharacterized protein</fullName>
    </submittedName>
</protein>
<gene>
    <name evidence="1" type="ORF">BCY86_06645</name>
</gene>
<evidence type="ECO:0000313" key="2">
    <source>
        <dbReference type="Proteomes" id="UP000185544"/>
    </source>
</evidence>
<evidence type="ECO:0000313" key="1">
    <source>
        <dbReference type="EMBL" id="APS00391.1"/>
    </source>
</evidence>
<dbReference type="STRING" id="1882918.BCY86_06645"/>
<proteinExistence type="predicted"/>
<dbReference type="RefSeq" id="WP_075277056.1">
    <property type="nucleotide sequence ID" value="NZ_CP016908.1"/>
</dbReference>
<dbReference type="OrthoDB" id="9805492at2"/>
<dbReference type="AlphaFoldDB" id="A0A1L6MXR7"/>
<reference evidence="1 2" key="1">
    <citation type="submission" date="2016-08" db="EMBL/GenBank/DDBJ databases">
        <title>Identification and validation of antigenic proteins from Pajaroellobacter abortibovis using de-novo genome sequence assembly and reverse vaccinology.</title>
        <authorList>
            <person name="Welly B.T."/>
            <person name="Miller M.R."/>
            <person name="Stott J.L."/>
            <person name="Blanchard M.T."/>
            <person name="Islas-Trejo A.D."/>
            <person name="O'Rourke S.M."/>
            <person name="Young A.E."/>
            <person name="Medrano J.F."/>
            <person name="Van Eenennaam A.L."/>
        </authorList>
    </citation>
    <scope>NUCLEOTIDE SEQUENCE [LARGE SCALE GENOMIC DNA]</scope>
    <source>
        <strain evidence="1 2">BTF92-0548A/99-0131</strain>
    </source>
</reference>